<keyword evidence="4 7" id="KW-0689">Ribosomal protein</keyword>
<dbReference type="FunFam" id="3.30.420.100:FF:000001">
    <property type="entry name" value="50S ribosomal protein L18"/>
    <property type="match status" value="1"/>
</dbReference>
<evidence type="ECO:0000313" key="9">
    <source>
        <dbReference type="Proteomes" id="UP000320184"/>
    </source>
</evidence>
<dbReference type="Pfam" id="PF00861">
    <property type="entry name" value="Ribosomal_L18p"/>
    <property type="match status" value="1"/>
</dbReference>
<dbReference type="GO" id="GO:0003735">
    <property type="term" value="F:structural constituent of ribosome"/>
    <property type="evidence" value="ECO:0007669"/>
    <property type="project" value="InterPro"/>
</dbReference>
<evidence type="ECO:0000256" key="7">
    <source>
        <dbReference type="HAMAP-Rule" id="MF_01337"/>
    </source>
</evidence>
<keyword evidence="5 7" id="KW-0687">Ribonucleoprotein</keyword>
<dbReference type="GO" id="GO:0022625">
    <property type="term" value="C:cytosolic large ribosomal subunit"/>
    <property type="evidence" value="ECO:0007669"/>
    <property type="project" value="TreeGrafter"/>
</dbReference>
<dbReference type="HAMAP" id="MF_01337_B">
    <property type="entry name" value="Ribosomal_uL18_B"/>
    <property type="match status" value="1"/>
</dbReference>
<accession>A0A538SN69</accession>
<dbReference type="EMBL" id="VBOT01000028">
    <property type="protein sequence ID" value="TMQ52814.1"/>
    <property type="molecule type" value="Genomic_DNA"/>
</dbReference>
<dbReference type="GO" id="GO:0008097">
    <property type="term" value="F:5S rRNA binding"/>
    <property type="evidence" value="ECO:0007669"/>
    <property type="project" value="TreeGrafter"/>
</dbReference>
<dbReference type="AlphaFoldDB" id="A0A538SN69"/>
<comment type="caution">
    <text evidence="8">The sequence shown here is derived from an EMBL/GenBank/DDBJ whole genome shotgun (WGS) entry which is preliminary data.</text>
</comment>
<evidence type="ECO:0000256" key="2">
    <source>
        <dbReference type="ARBA" id="ARBA00022730"/>
    </source>
</evidence>
<dbReference type="PANTHER" id="PTHR12899">
    <property type="entry name" value="39S RIBOSOMAL PROTEIN L18, MITOCHONDRIAL"/>
    <property type="match status" value="1"/>
</dbReference>
<dbReference type="NCBIfam" id="TIGR00060">
    <property type="entry name" value="L18_bact"/>
    <property type="match status" value="1"/>
</dbReference>
<dbReference type="Proteomes" id="UP000320184">
    <property type="component" value="Unassembled WGS sequence"/>
</dbReference>
<comment type="similarity">
    <text evidence="1 7">Belongs to the universal ribosomal protein uL18 family.</text>
</comment>
<evidence type="ECO:0000256" key="1">
    <source>
        <dbReference type="ARBA" id="ARBA00007116"/>
    </source>
</evidence>
<dbReference type="InterPro" id="IPR004389">
    <property type="entry name" value="Ribosomal_uL18_bac-type"/>
</dbReference>
<proteinExistence type="inferred from homology"/>
<evidence type="ECO:0000313" key="8">
    <source>
        <dbReference type="EMBL" id="TMQ52814.1"/>
    </source>
</evidence>
<comment type="subunit">
    <text evidence="7">Part of the 50S ribosomal subunit; part of the 5S rRNA/L5/L18/L25 subcomplex. Contacts the 5S and 23S rRNAs.</text>
</comment>
<comment type="function">
    <text evidence="7">This is one of the proteins that bind and probably mediate the attachment of the 5S RNA into the large ribosomal subunit, where it forms part of the central protuberance.</text>
</comment>
<dbReference type="SUPFAM" id="SSF53137">
    <property type="entry name" value="Translational machinery components"/>
    <property type="match status" value="1"/>
</dbReference>
<dbReference type="GO" id="GO:0006412">
    <property type="term" value="P:translation"/>
    <property type="evidence" value="ECO:0007669"/>
    <property type="project" value="UniProtKB-UniRule"/>
</dbReference>
<keyword evidence="3 7" id="KW-0694">RNA-binding</keyword>
<dbReference type="InterPro" id="IPR057268">
    <property type="entry name" value="Ribosomal_L18"/>
</dbReference>
<reference evidence="8 9" key="1">
    <citation type="journal article" date="2019" name="Nat. Microbiol.">
        <title>Mediterranean grassland soil C-N compound turnover is dependent on rainfall and depth, and is mediated by genomically divergent microorganisms.</title>
        <authorList>
            <person name="Diamond S."/>
            <person name="Andeer P.F."/>
            <person name="Li Z."/>
            <person name="Crits-Christoph A."/>
            <person name="Burstein D."/>
            <person name="Anantharaman K."/>
            <person name="Lane K.R."/>
            <person name="Thomas B.C."/>
            <person name="Pan C."/>
            <person name="Northen T.R."/>
            <person name="Banfield J.F."/>
        </authorList>
    </citation>
    <scope>NUCLEOTIDE SEQUENCE [LARGE SCALE GENOMIC DNA]</scope>
    <source>
        <strain evidence="8">WS_3</strain>
    </source>
</reference>
<dbReference type="PANTHER" id="PTHR12899:SF3">
    <property type="entry name" value="LARGE RIBOSOMAL SUBUNIT PROTEIN UL18M"/>
    <property type="match status" value="1"/>
</dbReference>
<evidence type="ECO:0000256" key="4">
    <source>
        <dbReference type="ARBA" id="ARBA00022980"/>
    </source>
</evidence>
<dbReference type="CDD" id="cd00432">
    <property type="entry name" value="Ribosomal_L18_L5e"/>
    <property type="match status" value="1"/>
</dbReference>
<organism evidence="8 9">
    <name type="scientific">Eiseniibacteriota bacterium</name>
    <dbReference type="NCBI Taxonomy" id="2212470"/>
    <lineage>
        <taxon>Bacteria</taxon>
        <taxon>Candidatus Eiseniibacteriota</taxon>
    </lineage>
</organism>
<evidence type="ECO:0000256" key="6">
    <source>
        <dbReference type="ARBA" id="ARBA00035197"/>
    </source>
</evidence>
<protein>
    <recommendedName>
        <fullName evidence="6 7">Large ribosomal subunit protein uL18</fullName>
    </recommendedName>
</protein>
<evidence type="ECO:0000256" key="3">
    <source>
        <dbReference type="ARBA" id="ARBA00022884"/>
    </source>
</evidence>
<name>A0A538SN69_UNCEI</name>
<gene>
    <name evidence="7" type="primary">rplR</name>
    <name evidence="8" type="ORF">E6K73_02180</name>
</gene>
<keyword evidence="2 7" id="KW-0699">rRNA-binding</keyword>
<dbReference type="Gene3D" id="3.30.420.100">
    <property type="match status" value="1"/>
</dbReference>
<dbReference type="InterPro" id="IPR005484">
    <property type="entry name" value="Ribosomal_uL18_bac/plant/anim"/>
</dbReference>
<sequence length="121" mass="13213">MSGKHTKEERRTIRRHRVRKRINGVGERPRLAVFRSARHIYAQIIDDARGTTLVAASSREALGARVEGTGKAAVSFAVGKLVAERAVERGITKASFDRGGYLYHGRVKALADGARAAGLKF</sequence>
<evidence type="ECO:0000256" key="5">
    <source>
        <dbReference type="ARBA" id="ARBA00023274"/>
    </source>
</evidence>